<dbReference type="OrthoDB" id="3214401at2"/>
<comment type="caution">
    <text evidence="7">The sequence shown here is derived from an EMBL/GenBank/DDBJ whole genome shotgun (WGS) entry which is preliminary data.</text>
</comment>
<gene>
    <name evidence="7" type="primary">thiO_1</name>
    <name evidence="7" type="ORF">Amac_039090</name>
</gene>
<evidence type="ECO:0000259" key="6">
    <source>
        <dbReference type="Pfam" id="PF01266"/>
    </source>
</evidence>
<keyword evidence="2" id="KW-0784">Thiamine biosynthesis</keyword>
<name>A0A5M3WQ97_9ACTN</name>
<dbReference type="AlphaFoldDB" id="A0A5M3WQ97"/>
<dbReference type="NCBIfam" id="TIGR02352">
    <property type="entry name" value="thiamin_ThiO"/>
    <property type="match status" value="1"/>
</dbReference>
<evidence type="ECO:0000313" key="8">
    <source>
        <dbReference type="Proteomes" id="UP000331127"/>
    </source>
</evidence>
<dbReference type="PANTHER" id="PTHR13847:SF289">
    <property type="entry name" value="GLYCINE OXIDASE"/>
    <property type="match status" value="1"/>
</dbReference>
<dbReference type="Pfam" id="PF01266">
    <property type="entry name" value="DAO"/>
    <property type="match status" value="1"/>
</dbReference>
<evidence type="ECO:0000256" key="4">
    <source>
        <dbReference type="ARBA" id="ARBA00049872"/>
    </source>
</evidence>
<dbReference type="EMBL" id="BLAE01000021">
    <property type="protein sequence ID" value="GES10312.1"/>
    <property type="molecule type" value="Genomic_DNA"/>
</dbReference>
<dbReference type="SUPFAM" id="SSF54373">
    <property type="entry name" value="FAD-linked reductases, C-terminal domain"/>
    <property type="match status" value="1"/>
</dbReference>
<dbReference type="Gene3D" id="3.30.9.10">
    <property type="entry name" value="D-Amino Acid Oxidase, subunit A, domain 2"/>
    <property type="match status" value="1"/>
</dbReference>
<dbReference type="GO" id="GO:0009229">
    <property type="term" value="P:thiamine diphosphate biosynthetic process"/>
    <property type="evidence" value="ECO:0007669"/>
    <property type="project" value="UniProtKB-UniPathway"/>
</dbReference>
<dbReference type="GO" id="GO:0005737">
    <property type="term" value="C:cytoplasm"/>
    <property type="evidence" value="ECO:0007669"/>
    <property type="project" value="TreeGrafter"/>
</dbReference>
<protein>
    <recommendedName>
        <fullName evidence="5">glycine oxidase</fullName>
        <ecNumber evidence="5">1.4.3.19</ecNumber>
    </recommendedName>
</protein>
<dbReference type="InterPro" id="IPR006076">
    <property type="entry name" value="FAD-dep_OxRdtase"/>
</dbReference>
<accession>A0A5M3WQ97</accession>
<evidence type="ECO:0000256" key="1">
    <source>
        <dbReference type="ARBA" id="ARBA00004948"/>
    </source>
</evidence>
<dbReference type="EC" id="1.4.3.19" evidence="5"/>
<comment type="pathway">
    <text evidence="1">Cofactor biosynthesis; thiamine diphosphate biosynthesis.</text>
</comment>
<dbReference type="GO" id="GO:0009228">
    <property type="term" value="P:thiamine biosynthetic process"/>
    <property type="evidence" value="ECO:0007669"/>
    <property type="project" value="UniProtKB-KW"/>
</dbReference>
<evidence type="ECO:0000256" key="2">
    <source>
        <dbReference type="ARBA" id="ARBA00022977"/>
    </source>
</evidence>
<keyword evidence="3" id="KW-0560">Oxidoreductase</keyword>
<dbReference type="GO" id="GO:0050660">
    <property type="term" value="F:flavin adenine dinucleotide binding"/>
    <property type="evidence" value="ECO:0007669"/>
    <property type="project" value="InterPro"/>
</dbReference>
<dbReference type="GO" id="GO:0043799">
    <property type="term" value="F:glycine oxidase activity"/>
    <property type="evidence" value="ECO:0007669"/>
    <property type="project" value="UniProtKB-EC"/>
</dbReference>
<feature type="domain" description="FAD dependent oxidoreductase" evidence="6">
    <location>
        <begin position="16"/>
        <end position="354"/>
    </location>
</feature>
<sequence length="379" mass="40007">MPESAVSESGKNTDFDVAVVGAGVVGLAIAWRAALRGLRVAVVDPDPGRGATYASAGMLAPVSEVTFTEEPLLRLGLESLARWPSFRTELEEASGRTVDYRTDGTLEIAYDSDDLAQLDDLAGFEETLGLRVERLTGRECRKREPMLAPSVRGGLLARDDAWVDPRLLAPALCAALARARATFVPEPAVKVQSGLVRLAEGAVRAEQIVVASGARSAALLPGLPVRPIKGQILRLHGPRGFLSGCVRGWVHGVPVYLVPRENGEITLGATMEEQGFDPRVTAGGVYQLLRDARDLVPGIAELELAETRTGFRPGTPDNLPLIGATGLPGVYVATGHHRAGVLLSPITADAVAALLTGAPPPLSLAACDPARFDRGNRCE</sequence>
<keyword evidence="8" id="KW-1185">Reference proteome</keyword>
<organism evidence="7 8">
    <name type="scientific">Acrocarpospora macrocephala</name>
    <dbReference type="NCBI Taxonomy" id="150177"/>
    <lineage>
        <taxon>Bacteria</taxon>
        <taxon>Bacillati</taxon>
        <taxon>Actinomycetota</taxon>
        <taxon>Actinomycetes</taxon>
        <taxon>Streptosporangiales</taxon>
        <taxon>Streptosporangiaceae</taxon>
        <taxon>Acrocarpospora</taxon>
    </lineage>
</organism>
<comment type="catalytic activity">
    <reaction evidence="4">
        <text>glycine + O2 + H2O = glyoxylate + H2O2 + NH4(+)</text>
        <dbReference type="Rhea" id="RHEA:11532"/>
        <dbReference type="ChEBI" id="CHEBI:15377"/>
        <dbReference type="ChEBI" id="CHEBI:15379"/>
        <dbReference type="ChEBI" id="CHEBI:16240"/>
        <dbReference type="ChEBI" id="CHEBI:28938"/>
        <dbReference type="ChEBI" id="CHEBI:36655"/>
        <dbReference type="ChEBI" id="CHEBI:57305"/>
        <dbReference type="EC" id="1.4.3.19"/>
    </reaction>
</comment>
<dbReference type="Proteomes" id="UP000331127">
    <property type="component" value="Unassembled WGS sequence"/>
</dbReference>
<proteinExistence type="predicted"/>
<dbReference type="InterPro" id="IPR012727">
    <property type="entry name" value="Gly_oxidase_ThiO"/>
</dbReference>
<dbReference type="UniPathway" id="UPA00060"/>
<reference evidence="7 8" key="1">
    <citation type="submission" date="2019-10" db="EMBL/GenBank/DDBJ databases">
        <title>Whole genome shotgun sequence of Acrocarpospora macrocephala NBRC 16266.</title>
        <authorList>
            <person name="Ichikawa N."/>
            <person name="Kimura A."/>
            <person name="Kitahashi Y."/>
            <person name="Komaki H."/>
            <person name="Oguchi A."/>
        </authorList>
    </citation>
    <scope>NUCLEOTIDE SEQUENCE [LARGE SCALE GENOMIC DNA]</scope>
    <source>
        <strain evidence="7 8">NBRC 16266</strain>
    </source>
</reference>
<dbReference type="SUPFAM" id="SSF51905">
    <property type="entry name" value="FAD/NAD(P)-binding domain"/>
    <property type="match status" value="1"/>
</dbReference>
<evidence type="ECO:0000313" key="7">
    <source>
        <dbReference type="EMBL" id="GES10312.1"/>
    </source>
</evidence>
<evidence type="ECO:0000256" key="3">
    <source>
        <dbReference type="ARBA" id="ARBA00023002"/>
    </source>
</evidence>
<dbReference type="PRINTS" id="PR00420">
    <property type="entry name" value="RNGMNOXGNASE"/>
</dbReference>
<dbReference type="InterPro" id="IPR036188">
    <property type="entry name" value="FAD/NAD-bd_sf"/>
</dbReference>
<evidence type="ECO:0000256" key="5">
    <source>
        <dbReference type="ARBA" id="ARBA00050018"/>
    </source>
</evidence>
<dbReference type="PANTHER" id="PTHR13847">
    <property type="entry name" value="SARCOSINE DEHYDROGENASE-RELATED"/>
    <property type="match status" value="1"/>
</dbReference>
<dbReference type="Gene3D" id="3.50.50.60">
    <property type="entry name" value="FAD/NAD(P)-binding domain"/>
    <property type="match status" value="1"/>
</dbReference>